<organism evidence="1 2">
    <name type="scientific">Lentzea aerocolonigenes</name>
    <name type="common">Lechevalieria aerocolonigenes</name>
    <name type="synonym">Saccharothrix aerocolonigenes</name>
    <dbReference type="NCBI Taxonomy" id="68170"/>
    <lineage>
        <taxon>Bacteria</taxon>
        <taxon>Bacillati</taxon>
        <taxon>Actinomycetota</taxon>
        <taxon>Actinomycetes</taxon>
        <taxon>Pseudonocardiales</taxon>
        <taxon>Pseudonocardiaceae</taxon>
        <taxon>Lentzea</taxon>
    </lineage>
</organism>
<protein>
    <submittedName>
        <fullName evidence="1">Uncharacterized protein</fullName>
    </submittedName>
</protein>
<reference evidence="1 2" key="1">
    <citation type="submission" date="2015-02" db="EMBL/GenBank/DDBJ databases">
        <authorList>
            <person name="Ju K.-S."/>
            <person name="Doroghazi J.R."/>
            <person name="Metcalf W."/>
        </authorList>
    </citation>
    <scope>NUCLEOTIDE SEQUENCE [LARGE SCALE GENOMIC DNA]</scope>
    <source>
        <strain evidence="1 2">NRRL B-16140</strain>
    </source>
</reference>
<evidence type="ECO:0000313" key="1">
    <source>
        <dbReference type="EMBL" id="KJK53115.1"/>
    </source>
</evidence>
<comment type="caution">
    <text evidence="1">The sequence shown here is derived from an EMBL/GenBank/DDBJ whole genome shotgun (WGS) entry which is preliminary data.</text>
</comment>
<gene>
    <name evidence="1" type="ORF">UK23_01855</name>
</gene>
<accession>A0A0F0HC55</accession>
<dbReference type="AlphaFoldDB" id="A0A0F0HC55"/>
<dbReference type="Proteomes" id="UP000033393">
    <property type="component" value="Unassembled WGS sequence"/>
</dbReference>
<evidence type="ECO:0000313" key="2">
    <source>
        <dbReference type="Proteomes" id="UP000033393"/>
    </source>
</evidence>
<dbReference type="EMBL" id="JYJG01000004">
    <property type="protein sequence ID" value="KJK53115.1"/>
    <property type="molecule type" value="Genomic_DNA"/>
</dbReference>
<dbReference type="OrthoDB" id="4225757at2"/>
<sequence length="91" mass="10057">MSHAGVSRADVESQFVRLLSGETSRDEVDRWAAAQLTGDVSITDVAVRTAIERLHGVDLRHGPNLPYLHSDEQVTDWLTDFRTSATPTPRA</sequence>
<proteinExistence type="predicted"/>
<name>A0A0F0HC55_LENAE</name>
<dbReference type="PATRIC" id="fig|68170.10.peg.3535"/>
<keyword evidence="2" id="KW-1185">Reference proteome</keyword>